<organism evidence="2">
    <name type="scientific">uncultured Phycisphaerae bacterium</name>
    <dbReference type="NCBI Taxonomy" id="904963"/>
    <lineage>
        <taxon>Bacteria</taxon>
        <taxon>Pseudomonadati</taxon>
        <taxon>Planctomycetota</taxon>
        <taxon>Phycisphaerae</taxon>
        <taxon>environmental samples</taxon>
    </lineage>
</organism>
<name>A0A6J4NQ63_9BACT</name>
<feature type="compositionally biased region" description="Basic and acidic residues" evidence="1">
    <location>
        <begin position="83"/>
        <end position="108"/>
    </location>
</feature>
<feature type="compositionally biased region" description="Basic and acidic residues" evidence="1">
    <location>
        <begin position="17"/>
        <end position="37"/>
    </location>
</feature>
<accession>A0A6J4NQ63</accession>
<proteinExistence type="predicted"/>
<dbReference type="AlphaFoldDB" id="A0A6J4NQ63"/>
<reference evidence="2" key="1">
    <citation type="submission" date="2020-02" db="EMBL/GenBank/DDBJ databases">
        <authorList>
            <person name="Meier V. D."/>
        </authorList>
    </citation>
    <scope>NUCLEOTIDE SEQUENCE</scope>
    <source>
        <strain evidence="2">AVDCRST_MAG64</strain>
    </source>
</reference>
<feature type="non-terminal residue" evidence="2">
    <location>
        <position position="158"/>
    </location>
</feature>
<protein>
    <submittedName>
        <fullName evidence="2">Uncharacterized protein</fullName>
    </submittedName>
</protein>
<gene>
    <name evidence="2" type="ORF">AVDCRST_MAG64-1309</name>
</gene>
<feature type="compositionally biased region" description="Basic residues" evidence="1">
    <location>
        <begin position="109"/>
        <end position="138"/>
    </location>
</feature>
<evidence type="ECO:0000313" key="2">
    <source>
        <dbReference type="EMBL" id="CAA9393893.1"/>
    </source>
</evidence>
<dbReference type="EMBL" id="CADCUQ010000302">
    <property type="protein sequence ID" value="CAA9393893.1"/>
    <property type="molecule type" value="Genomic_DNA"/>
</dbReference>
<sequence>ADPGLRQPRPRVSGGDRPGRDDRPIAAADGRLRDRRAGLLRPVRPPGRRAGHPPQRVAGPGIVPPAADARVRHDRLPQPSGPPEHRRPGEADPRPRVPRDEAPPERAGVRHPRPRGVRGVRGRRAARAVHHVPQRRPRVPAGQLPGDQVRRGGRALPE</sequence>
<feature type="non-terminal residue" evidence="2">
    <location>
        <position position="1"/>
    </location>
</feature>
<feature type="region of interest" description="Disordered" evidence="1">
    <location>
        <begin position="1"/>
        <end position="158"/>
    </location>
</feature>
<evidence type="ECO:0000256" key="1">
    <source>
        <dbReference type="SAM" id="MobiDB-lite"/>
    </source>
</evidence>